<name>A0ACB8CML0_DERSI</name>
<organism evidence="1 2">
    <name type="scientific">Dermacentor silvarum</name>
    <name type="common">Tick</name>
    <dbReference type="NCBI Taxonomy" id="543639"/>
    <lineage>
        <taxon>Eukaryota</taxon>
        <taxon>Metazoa</taxon>
        <taxon>Ecdysozoa</taxon>
        <taxon>Arthropoda</taxon>
        <taxon>Chelicerata</taxon>
        <taxon>Arachnida</taxon>
        <taxon>Acari</taxon>
        <taxon>Parasitiformes</taxon>
        <taxon>Ixodida</taxon>
        <taxon>Ixodoidea</taxon>
        <taxon>Ixodidae</taxon>
        <taxon>Rhipicephalinae</taxon>
        <taxon>Dermacentor</taxon>
    </lineage>
</organism>
<accession>A0ACB8CML0</accession>
<gene>
    <name evidence="1" type="ORF">HPB49_020990</name>
</gene>
<dbReference type="EMBL" id="CM023475">
    <property type="protein sequence ID" value="KAH7946173.1"/>
    <property type="molecule type" value="Genomic_DNA"/>
</dbReference>
<evidence type="ECO:0000313" key="1">
    <source>
        <dbReference type="EMBL" id="KAH7946173.1"/>
    </source>
</evidence>
<dbReference type="Proteomes" id="UP000821865">
    <property type="component" value="Chromosome 6"/>
</dbReference>
<comment type="caution">
    <text evidence="1">The sequence shown here is derived from an EMBL/GenBank/DDBJ whole genome shotgun (WGS) entry which is preliminary data.</text>
</comment>
<sequence length="110" mass="12237">MSGELVVGWLKTVWQNRPGGLLRRITLLVVDSFRGHLTDRVKVCDARASHGSFSLAAYDVNYDEGNNSCSKWGAKGHYSRLNLVRQLNAFMRGENTGDSTLCDSDSDNTR</sequence>
<reference evidence="1" key="1">
    <citation type="submission" date="2020-05" db="EMBL/GenBank/DDBJ databases">
        <title>Large-scale comparative analyses of tick genomes elucidate their genetic diversity and vector capacities.</title>
        <authorList>
            <person name="Jia N."/>
            <person name="Wang J."/>
            <person name="Shi W."/>
            <person name="Du L."/>
            <person name="Sun Y."/>
            <person name="Zhan W."/>
            <person name="Jiang J."/>
            <person name="Wang Q."/>
            <person name="Zhang B."/>
            <person name="Ji P."/>
            <person name="Sakyi L.B."/>
            <person name="Cui X."/>
            <person name="Yuan T."/>
            <person name="Jiang B."/>
            <person name="Yang W."/>
            <person name="Lam T.T.-Y."/>
            <person name="Chang Q."/>
            <person name="Ding S."/>
            <person name="Wang X."/>
            <person name="Zhu J."/>
            <person name="Ruan X."/>
            <person name="Zhao L."/>
            <person name="Wei J."/>
            <person name="Que T."/>
            <person name="Du C."/>
            <person name="Cheng J."/>
            <person name="Dai P."/>
            <person name="Han X."/>
            <person name="Huang E."/>
            <person name="Gao Y."/>
            <person name="Liu J."/>
            <person name="Shao H."/>
            <person name="Ye R."/>
            <person name="Li L."/>
            <person name="Wei W."/>
            <person name="Wang X."/>
            <person name="Wang C."/>
            <person name="Yang T."/>
            <person name="Huo Q."/>
            <person name="Li W."/>
            <person name="Guo W."/>
            <person name="Chen H."/>
            <person name="Zhou L."/>
            <person name="Ni X."/>
            <person name="Tian J."/>
            <person name="Zhou Y."/>
            <person name="Sheng Y."/>
            <person name="Liu T."/>
            <person name="Pan Y."/>
            <person name="Xia L."/>
            <person name="Li J."/>
            <person name="Zhao F."/>
            <person name="Cao W."/>
        </authorList>
    </citation>
    <scope>NUCLEOTIDE SEQUENCE</scope>
    <source>
        <strain evidence="1">Dsil-2018</strain>
    </source>
</reference>
<evidence type="ECO:0000313" key="2">
    <source>
        <dbReference type="Proteomes" id="UP000821865"/>
    </source>
</evidence>
<protein>
    <submittedName>
        <fullName evidence="1">Uncharacterized protein</fullName>
    </submittedName>
</protein>
<proteinExistence type="predicted"/>
<keyword evidence="2" id="KW-1185">Reference proteome</keyword>